<evidence type="ECO:0000313" key="1">
    <source>
        <dbReference type="EMBL" id="PCR88689.1"/>
    </source>
</evidence>
<accession>A0A2A5QPF4</accession>
<dbReference type="OrthoDB" id="205981at2157"/>
<reference evidence="1 2" key="1">
    <citation type="submission" date="2017-09" db="EMBL/GenBank/DDBJ databases">
        <title>Genome sequences of Natrinema ejinorence JCM 13890T.</title>
        <authorList>
            <person name="Roh S.W."/>
            <person name="Kim Y.B."/>
            <person name="Kim J.Y."/>
        </authorList>
    </citation>
    <scope>NUCLEOTIDE SEQUENCE [LARGE SCALE GENOMIC DNA]</scope>
    <source>
        <strain evidence="1 2">JCM 13890</strain>
    </source>
</reference>
<comment type="caution">
    <text evidence="1">The sequence shown here is derived from an EMBL/GenBank/DDBJ whole genome shotgun (WGS) entry which is preliminary data.</text>
</comment>
<name>A0A2A5QPF4_9EURY</name>
<organism evidence="1 2">
    <name type="scientific">Natrinema ejinorense</name>
    <dbReference type="NCBI Taxonomy" id="373386"/>
    <lineage>
        <taxon>Archaea</taxon>
        <taxon>Methanobacteriati</taxon>
        <taxon>Methanobacteriota</taxon>
        <taxon>Stenosarchaea group</taxon>
        <taxon>Halobacteria</taxon>
        <taxon>Halobacteriales</taxon>
        <taxon>Natrialbaceae</taxon>
        <taxon>Natrinema</taxon>
    </lineage>
</organism>
<gene>
    <name evidence="1" type="ORF">CP557_21920</name>
</gene>
<dbReference type="Proteomes" id="UP000219689">
    <property type="component" value="Unassembled WGS sequence"/>
</dbReference>
<sequence length="125" mass="14064">MATNSRLESQLSDIGVARSGPAGYPMVTRRLEAIVGTRSEPFEVLRDALDLESRLRVNPPGEWRAEKRTVTERSWTGYGSVVRLTKQGRFGSWTVSLDGDVILSDVDRREAFETAAERMRAIAHW</sequence>
<dbReference type="EMBL" id="NXNI01000003">
    <property type="protein sequence ID" value="PCR88689.1"/>
    <property type="molecule type" value="Genomic_DNA"/>
</dbReference>
<proteinExistence type="predicted"/>
<keyword evidence="2" id="KW-1185">Reference proteome</keyword>
<dbReference type="RefSeq" id="WP_097382156.1">
    <property type="nucleotide sequence ID" value="NZ_NXNI01000003.1"/>
</dbReference>
<dbReference type="AlphaFoldDB" id="A0A2A5QPF4"/>
<protein>
    <submittedName>
        <fullName evidence="1">Uncharacterized protein</fullName>
    </submittedName>
</protein>
<evidence type="ECO:0000313" key="2">
    <source>
        <dbReference type="Proteomes" id="UP000219689"/>
    </source>
</evidence>